<sequence length="59" mass="6987">MKKNLIELRDKFREIADILDEAIELGKREESGEDVEKEIESLMGRYLFKCIEVQELSKQ</sequence>
<proteinExistence type="predicted"/>
<gene>
    <name evidence="1" type="ORF">NE398_11870</name>
</gene>
<dbReference type="EMBL" id="JAMRYU010000012">
    <property type="protein sequence ID" value="MDC4240855.1"/>
    <property type="molecule type" value="Genomic_DNA"/>
</dbReference>
<dbReference type="Proteomes" id="UP001141183">
    <property type="component" value="Unassembled WGS sequence"/>
</dbReference>
<dbReference type="AlphaFoldDB" id="A0A9X3XK48"/>
<dbReference type="RefSeq" id="WP_272470380.1">
    <property type="nucleotide sequence ID" value="NZ_JAMRYU010000012.1"/>
</dbReference>
<keyword evidence="2" id="KW-1185">Reference proteome</keyword>
<protein>
    <submittedName>
        <fullName evidence="1">Uncharacterized protein</fullName>
    </submittedName>
</protein>
<comment type="caution">
    <text evidence="1">The sequence shown here is derived from an EMBL/GenBank/DDBJ whole genome shotgun (WGS) entry which is preliminary data.</text>
</comment>
<accession>A0A9X3XK48</accession>
<reference evidence="1" key="1">
    <citation type="submission" date="2022-05" db="EMBL/GenBank/DDBJ databases">
        <title>Draft genome sequence of Clostridium tertium strain CP3 isolated from Peru.</title>
        <authorList>
            <person name="Hurtado R."/>
            <person name="Lima L."/>
            <person name="Sousa T."/>
            <person name="Jaiswal A.K."/>
            <person name="Tiwari S."/>
            <person name="Maturrano L."/>
            <person name="Brenig B."/>
            <person name="Azevedo V."/>
        </authorList>
    </citation>
    <scope>NUCLEOTIDE SEQUENCE</scope>
    <source>
        <strain evidence="1">CP3</strain>
    </source>
</reference>
<name>A0A9X3XK48_9CLOT</name>
<evidence type="ECO:0000313" key="1">
    <source>
        <dbReference type="EMBL" id="MDC4240855.1"/>
    </source>
</evidence>
<evidence type="ECO:0000313" key="2">
    <source>
        <dbReference type="Proteomes" id="UP001141183"/>
    </source>
</evidence>
<organism evidence="1 2">
    <name type="scientific">Clostridium tertium</name>
    <dbReference type="NCBI Taxonomy" id="1559"/>
    <lineage>
        <taxon>Bacteria</taxon>
        <taxon>Bacillati</taxon>
        <taxon>Bacillota</taxon>
        <taxon>Clostridia</taxon>
        <taxon>Eubacteriales</taxon>
        <taxon>Clostridiaceae</taxon>
        <taxon>Clostridium</taxon>
    </lineage>
</organism>